<feature type="compositionally biased region" description="Low complexity" evidence="3">
    <location>
        <begin position="142"/>
        <end position="152"/>
    </location>
</feature>
<reference evidence="6 7" key="1">
    <citation type="journal article" date="2024" name="Commun. Biol.">
        <title>Comparative genomic analysis of thermophilic fungi reveals convergent evolutionary adaptations and gene losses.</title>
        <authorList>
            <person name="Steindorff A.S."/>
            <person name="Aguilar-Pontes M.V."/>
            <person name="Robinson A.J."/>
            <person name="Andreopoulos B."/>
            <person name="LaButti K."/>
            <person name="Kuo A."/>
            <person name="Mondo S."/>
            <person name="Riley R."/>
            <person name="Otillar R."/>
            <person name="Haridas S."/>
            <person name="Lipzen A."/>
            <person name="Grimwood J."/>
            <person name="Schmutz J."/>
            <person name="Clum A."/>
            <person name="Reid I.D."/>
            <person name="Moisan M.C."/>
            <person name="Butler G."/>
            <person name="Nguyen T.T.M."/>
            <person name="Dewar K."/>
            <person name="Conant G."/>
            <person name="Drula E."/>
            <person name="Henrissat B."/>
            <person name="Hansel C."/>
            <person name="Singer S."/>
            <person name="Hutchinson M.I."/>
            <person name="de Vries R.P."/>
            <person name="Natvig D.O."/>
            <person name="Powell A.J."/>
            <person name="Tsang A."/>
            <person name="Grigoriev I.V."/>
        </authorList>
    </citation>
    <scope>NUCLEOTIDE SEQUENCE [LARGE SCALE GENOMIC DNA]</scope>
    <source>
        <strain evidence="6 7">ATCC 22073</strain>
    </source>
</reference>
<dbReference type="PROSITE" id="PS51525">
    <property type="entry name" value="NET"/>
    <property type="match status" value="1"/>
</dbReference>
<feature type="region of interest" description="Disordered" evidence="3">
    <location>
        <begin position="1"/>
        <end position="272"/>
    </location>
</feature>
<gene>
    <name evidence="6" type="ORF">VTJ83DRAFT_6931</name>
</gene>
<feature type="region of interest" description="Disordered" evidence="3">
    <location>
        <begin position="377"/>
        <end position="460"/>
    </location>
</feature>
<dbReference type="PRINTS" id="PR00503">
    <property type="entry name" value="BROMODOMAIN"/>
</dbReference>
<feature type="compositionally biased region" description="Pro residues" evidence="3">
    <location>
        <begin position="407"/>
        <end position="427"/>
    </location>
</feature>
<dbReference type="GeneID" id="98128341"/>
<evidence type="ECO:0000259" key="5">
    <source>
        <dbReference type="PROSITE" id="PS51525"/>
    </source>
</evidence>
<feature type="domain" description="Bromo" evidence="4">
    <location>
        <begin position="286"/>
        <end position="361"/>
    </location>
</feature>
<dbReference type="InterPro" id="IPR027353">
    <property type="entry name" value="NET_dom"/>
</dbReference>
<dbReference type="CDD" id="cd05499">
    <property type="entry name" value="Bromo_BDF1_2_II"/>
    <property type="match status" value="1"/>
</dbReference>
<evidence type="ECO:0000256" key="3">
    <source>
        <dbReference type="SAM" id="MobiDB-lite"/>
    </source>
</evidence>
<feature type="region of interest" description="Disordered" evidence="3">
    <location>
        <begin position="584"/>
        <end position="616"/>
    </location>
</feature>
<proteinExistence type="predicted"/>
<evidence type="ECO:0008006" key="8">
    <source>
        <dbReference type="Google" id="ProtNLM"/>
    </source>
</evidence>
<feature type="domain" description="Bromo" evidence="4">
    <location>
        <begin position="491"/>
        <end position="563"/>
    </location>
</feature>
<protein>
    <recommendedName>
        <fullName evidence="8">Bromodomain-containing factor 1</fullName>
    </recommendedName>
</protein>
<dbReference type="RefSeq" id="XP_070864558.1">
    <property type="nucleotide sequence ID" value="XM_071013697.1"/>
</dbReference>
<feature type="compositionally biased region" description="Acidic residues" evidence="3">
    <location>
        <begin position="875"/>
        <end position="885"/>
    </location>
</feature>
<dbReference type="Pfam" id="PF00439">
    <property type="entry name" value="Bromodomain"/>
    <property type="match status" value="2"/>
</dbReference>
<feature type="compositionally biased region" description="Low complexity" evidence="3">
    <location>
        <begin position="160"/>
        <end position="193"/>
    </location>
</feature>
<dbReference type="PROSITE" id="PS50014">
    <property type="entry name" value="BROMODOMAIN_2"/>
    <property type="match status" value="2"/>
</dbReference>
<feature type="compositionally biased region" description="Basic and acidic residues" evidence="3">
    <location>
        <begin position="85"/>
        <end position="112"/>
    </location>
</feature>
<feature type="compositionally biased region" description="Low complexity" evidence="3">
    <location>
        <begin position="245"/>
        <end position="255"/>
    </location>
</feature>
<evidence type="ECO:0000313" key="7">
    <source>
        <dbReference type="Proteomes" id="UP001600064"/>
    </source>
</evidence>
<dbReference type="SUPFAM" id="SSF47370">
    <property type="entry name" value="Bromodomain"/>
    <property type="match status" value="2"/>
</dbReference>
<dbReference type="SMART" id="SM00297">
    <property type="entry name" value="BROMO"/>
    <property type="match status" value="2"/>
</dbReference>
<keyword evidence="1 2" id="KW-0103">Bromodomain</keyword>
<evidence type="ECO:0000256" key="2">
    <source>
        <dbReference type="PROSITE-ProRule" id="PRU00035"/>
    </source>
</evidence>
<feature type="compositionally biased region" description="Basic and acidic residues" evidence="3">
    <location>
        <begin position="214"/>
        <end position="225"/>
    </location>
</feature>
<dbReference type="InterPro" id="IPR038336">
    <property type="entry name" value="NET_sf"/>
</dbReference>
<feature type="compositionally biased region" description="Low complexity" evidence="3">
    <location>
        <begin position="586"/>
        <end position="596"/>
    </location>
</feature>
<dbReference type="Gene3D" id="1.20.920.10">
    <property type="entry name" value="Bromodomain-like"/>
    <property type="match status" value="2"/>
</dbReference>
<comment type="caution">
    <text evidence="6">The sequence shown here is derived from an EMBL/GenBank/DDBJ whole genome shotgun (WGS) entry which is preliminary data.</text>
</comment>
<evidence type="ECO:0000259" key="4">
    <source>
        <dbReference type="PROSITE" id="PS50014"/>
    </source>
</evidence>
<feature type="compositionally biased region" description="Basic and acidic residues" evidence="3">
    <location>
        <begin position="384"/>
        <end position="401"/>
    </location>
</feature>
<dbReference type="Gene3D" id="1.20.1270.220">
    <property type="match status" value="1"/>
</dbReference>
<dbReference type="PANTHER" id="PTHR22880">
    <property type="entry name" value="FALZ-RELATED BROMODOMAIN-CONTAINING PROTEINS"/>
    <property type="match status" value="1"/>
</dbReference>
<dbReference type="PANTHER" id="PTHR22880:SF225">
    <property type="entry name" value="BROMODOMAIN-CONTAINING PROTEIN BET-1-RELATED"/>
    <property type="match status" value="1"/>
</dbReference>
<feature type="domain" description="NET" evidence="5">
    <location>
        <begin position="717"/>
        <end position="798"/>
    </location>
</feature>
<keyword evidence="7" id="KW-1185">Reference proteome</keyword>
<feature type="region of interest" description="Disordered" evidence="3">
    <location>
        <begin position="788"/>
        <end position="885"/>
    </location>
</feature>
<dbReference type="InterPro" id="IPR036427">
    <property type="entry name" value="Bromodomain-like_sf"/>
</dbReference>
<name>A0ABR4D678_9PEZI</name>
<dbReference type="EMBL" id="JAZGUE010000006">
    <property type="protein sequence ID" value="KAL2265831.1"/>
    <property type="molecule type" value="Genomic_DNA"/>
</dbReference>
<dbReference type="Pfam" id="PF17035">
    <property type="entry name" value="BET"/>
    <property type="match status" value="1"/>
</dbReference>
<dbReference type="InterPro" id="IPR050935">
    <property type="entry name" value="Bromo_chromatin_reader"/>
</dbReference>
<evidence type="ECO:0000313" key="6">
    <source>
        <dbReference type="EMBL" id="KAL2265831.1"/>
    </source>
</evidence>
<sequence>MAIMTTQQPEAALPNEKPQPTEKEGESSELNGHVSPPASQQDSESKPASKVNGDKPATDAAPADKDNASPAKEPSHAAQDQDQAEEPKSATEQDIASRIDKVKMEDAAHAADAEMTDAPENADSKEADALSPTSRPKEEPAAEAAAPDVAMAGTEEPADAPAQAVPTTEEPTTEAAAPSATSPPAAAADATASDGAQPSAKLSRERDIDSEDEPVAKRTKVEHAADQVQVKTSPSAERMEVDGQAAPDAAAPAAPGTKRLNDDSLNDSPITEWQNKQIRQVLAGVKKTKVGIPFKQPVQSLWPMLWEDYRSKIEKPMDISTMEKHLRGDLTPYATMGDFKKDLDLMVQNAATFNGEAHDVTLQAKACREAILARMGAISASEPPKPERKDSKAHTTRHVEPRTAVPAAPPARQPKPVASPAPKPPVAESPAFAIPPGSNGVPNIRHKPDNRSKRPIKPAVPKDLVYDTKRKKLPLELRFCDEVLAELRKAKYYDVNAAFMQPVDPVALNIPHYHKIIKRPMDLGTMEKKLNAGEYTSLKEFDKDFDLIIKNCKLFNGEDHVVYHQALRLQDLYRAEMSKKDEWMAKHAPAQAPARALSRDESESDDADSEADDELAEERKQIENRLATIQKRLEQEKKKVDDMVNSGTSDIADVEVAQAVVAMLQKQLMAERAKLAQLPAKKPAKAKPAKKKSGGGAAAVAKKATVGAAGASKKAGGVKKAAPKRKIGPLEKEIIVESLGNLDGPLLERAIDLIKKDTGHSENDAGELELDIETVSEEALAKLYEIALKHNPNARIEKERQLGLQSAAAQPARDSRPNPTKTKKNKPMSRTEQERRIAQLNELRAQAGRQASGSQEPLESVEGNGQEPTNQAEHESEDEVDSEED</sequence>
<feature type="compositionally biased region" description="Basic and acidic residues" evidence="3">
    <location>
        <begin position="43"/>
        <end position="67"/>
    </location>
</feature>
<dbReference type="Proteomes" id="UP001600064">
    <property type="component" value="Unassembled WGS sequence"/>
</dbReference>
<accession>A0ABR4D678</accession>
<organism evidence="6 7">
    <name type="scientific">Remersonia thermophila</name>
    <dbReference type="NCBI Taxonomy" id="72144"/>
    <lineage>
        <taxon>Eukaryota</taxon>
        <taxon>Fungi</taxon>
        <taxon>Dikarya</taxon>
        <taxon>Ascomycota</taxon>
        <taxon>Pezizomycotina</taxon>
        <taxon>Sordariomycetes</taxon>
        <taxon>Sordariomycetidae</taxon>
        <taxon>Sordariales</taxon>
        <taxon>Sordariales incertae sedis</taxon>
        <taxon>Remersonia</taxon>
    </lineage>
</organism>
<feature type="compositionally biased region" description="Acidic residues" evidence="3">
    <location>
        <begin position="602"/>
        <end position="616"/>
    </location>
</feature>
<dbReference type="InterPro" id="IPR001487">
    <property type="entry name" value="Bromodomain"/>
</dbReference>
<evidence type="ECO:0000256" key="1">
    <source>
        <dbReference type="ARBA" id="ARBA00023117"/>
    </source>
</evidence>
<dbReference type="CDD" id="cd04369">
    <property type="entry name" value="Bromodomain"/>
    <property type="match status" value="1"/>
</dbReference>